<comment type="caution">
    <text evidence="2">Lacks conserved residue(s) required for the propagation of feature annotation.</text>
</comment>
<dbReference type="PROSITE" id="PS50068">
    <property type="entry name" value="LDLRA_2"/>
    <property type="match status" value="1"/>
</dbReference>
<dbReference type="AlphaFoldDB" id="A0A8J4Y605"/>
<dbReference type="InterPro" id="IPR036055">
    <property type="entry name" value="LDL_receptor-like_sf"/>
</dbReference>
<gene>
    <name evidence="5" type="primary">MALRD1_2</name>
    <name evidence="5" type="ORF">GWK47_045796</name>
</gene>
<dbReference type="Gene3D" id="2.60.120.200">
    <property type="match status" value="1"/>
</dbReference>
<protein>
    <submittedName>
        <fullName evidence="5">MAM and LDL-receptor class A domain-containing protein 1</fullName>
    </submittedName>
</protein>
<evidence type="ECO:0000259" key="4">
    <source>
        <dbReference type="PROSITE" id="PS50060"/>
    </source>
</evidence>
<sequence>MHDFFSPQSHIALDDLHFQNCKNNGECQSVTDFQCAADGDCIPRQYACDAKYDCRDKSDEYQCPDIKGNCNFDSESWVEDCSYRQRTDDHLDWQWASGSGQPATGPQHDHTLASGSSGSSGHYVYVSSESGTPGLLATLETIDEYPASQDICFLRLWYYMHTDLSAGNVDIGTLRVYLSGMVSILVFNATMR</sequence>
<organism evidence="5 6">
    <name type="scientific">Chionoecetes opilio</name>
    <name type="common">Atlantic snow crab</name>
    <name type="synonym">Cancer opilio</name>
    <dbReference type="NCBI Taxonomy" id="41210"/>
    <lineage>
        <taxon>Eukaryota</taxon>
        <taxon>Metazoa</taxon>
        <taxon>Ecdysozoa</taxon>
        <taxon>Arthropoda</taxon>
        <taxon>Crustacea</taxon>
        <taxon>Multicrustacea</taxon>
        <taxon>Malacostraca</taxon>
        <taxon>Eumalacostraca</taxon>
        <taxon>Eucarida</taxon>
        <taxon>Decapoda</taxon>
        <taxon>Pleocyemata</taxon>
        <taxon>Brachyura</taxon>
        <taxon>Eubrachyura</taxon>
        <taxon>Majoidea</taxon>
        <taxon>Majidae</taxon>
        <taxon>Chionoecetes</taxon>
    </lineage>
</organism>
<accession>A0A8J4Y605</accession>
<evidence type="ECO:0000313" key="5">
    <source>
        <dbReference type="EMBL" id="KAG0721750.1"/>
    </source>
</evidence>
<dbReference type="CDD" id="cd00112">
    <property type="entry name" value="LDLa"/>
    <property type="match status" value="1"/>
</dbReference>
<dbReference type="PROSITE" id="PS50060">
    <property type="entry name" value="MAM_2"/>
    <property type="match status" value="1"/>
</dbReference>
<feature type="disulfide bond" evidence="2">
    <location>
        <begin position="48"/>
        <end position="63"/>
    </location>
</feature>
<comment type="caution">
    <text evidence="5">The sequence shown here is derived from an EMBL/GenBank/DDBJ whole genome shotgun (WGS) entry which is preliminary data.</text>
</comment>
<dbReference type="PROSITE" id="PS01209">
    <property type="entry name" value="LDLRA_1"/>
    <property type="match status" value="1"/>
</dbReference>
<keyword evidence="6" id="KW-1185">Reference proteome</keyword>
<dbReference type="InterPro" id="IPR002172">
    <property type="entry name" value="LDrepeatLR_classA_rpt"/>
</dbReference>
<dbReference type="SMART" id="SM00192">
    <property type="entry name" value="LDLa"/>
    <property type="match status" value="1"/>
</dbReference>
<reference evidence="5" key="1">
    <citation type="submission" date="2020-07" db="EMBL/GenBank/DDBJ databases">
        <title>The High-quality genome of the commercially important snow crab, Chionoecetes opilio.</title>
        <authorList>
            <person name="Jeong J.-H."/>
            <person name="Ryu S."/>
        </authorList>
    </citation>
    <scope>NUCLEOTIDE SEQUENCE</scope>
    <source>
        <strain evidence="5">MADBK_172401_WGS</strain>
        <tissue evidence="5">Digestive gland</tissue>
    </source>
</reference>
<name>A0A8J4Y605_CHIOP</name>
<dbReference type="PANTHER" id="PTHR23282">
    <property type="entry name" value="APICAL ENDOSOMAL GLYCOPROTEIN PRECURSOR"/>
    <property type="match status" value="1"/>
</dbReference>
<evidence type="ECO:0000313" key="6">
    <source>
        <dbReference type="Proteomes" id="UP000770661"/>
    </source>
</evidence>
<proteinExistence type="predicted"/>
<feature type="region of interest" description="Disordered" evidence="3">
    <location>
        <begin position="96"/>
        <end position="116"/>
    </location>
</feature>
<evidence type="ECO:0000256" key="2">
    <source>
        <dbReference type="PROSITE-ProRule" id="PRU00124"/>
    </source>
</evidence>
<dbReference type="InterPro" id="IPR051560">
    <property type="entry name" value="MAM_domain-containing"/>
</dbReference>
<evidence type="ECO:0000256" key="3">
    <source>
        <dbReference type="SAM" id="MobiDB-lite"/>
    </source>
</evidence>
<dbReference type="EMBL" id="JACEEZ010010569">
    <property type="protein sequence ID" value="KAG0721750.1"/>
    <property type="molecule type" value="Genomic_DNA"/>
</dbReference>
<dbReference type="Proteomes" id="UP000770661">
    <property type="component" value="Unassembled WGS sequence"/>
</dbReference>
<evidence type="ECO:0000256" key="1">
    <source>
        <dbReference type="ARBA" id="ARBA00023157"/>
    </source>
</evidence>
<dbReference type="Gene3D" id="4.10.400.10">
    <property type="entry name" value="Low-density Lipoprotein Receptor"/>
    <property type="match status" value="1"/>
</dbReference>
<dbReference type="InterPro" id="IPR013320">
    <property type="entry name" value="ConA-like_dom_sf"/>
</dbReference>
<dbReference type="GO" id="GO:0016020">
    <property type="term" value="C:membrane"/>
    <property type="evidence" value="ECO:0007669"/>
    <property type="project" value="InterPro"/>
</dbReference>
<dbReference type="Pfam" id="PF00629">
    <property type="entry name" value="MAM"/>
    <property type="match status" value="1"/>
</dbReference>
<feature type="domain" description="MAM" evidence="4">
    <location>
        <begin position="68"/>
        <end position="192"/>
    </location>
</feature>
<keyword evidence="1 2" id="KW-1015">Disulfide bond</keyword>
<dbReference type="InterPro" id="IPR000998">
    <property type="entry name" value="MAM_dom"/>
</dbReference>
<dbReference type="SUPFAM" id="SSF57424">
    <property type="entry name" value="LDL receptor-like module"/>
    <property type="match status" value="1"/>
</dbReference>
<dbReference type="PANTHER" id="PTHR23282:SF146">
    <property type="entry name" value="RT07201P-RELATED"/>
    <property type="match status" value="1"/>
</dbReference>
<dbReference type="InterPro" id="IPR023415">
    <property type="entry name" value="LDLR_class-A_CS"/>
</dbReference>
<dbReference type="OrthoDB" id="6341601at2759"/>
<dbReference type="Pfam" id="PF00057">
    <property type="entry name" value="Ldl_recept_a"/>
    <property type="match status" value="1"/>
</dbReference>
<dbReference type="SUPFAM" id="SSF49899">
    <property type="entry name" value="Concanavalin A-like lectins/glucanases"/>
    <property type="match status" value="1"/>
</dbReference>